<dbReference type="STRING" id="1121362.A605_03560"/>
<evidence type="ECO:0000256" key="6">
    <source>
        <dbReference type="ARBA" id="ARBA00022747"/>
    </source>
</evidence>
<dbReference type="NCBIfam" id="TIGR00497">
    <property type="entry name" value="hsdM"/>
    <property type="match status" value="1"/>
</dbReference>
<dbReference type="PANTHER" id="PTHR42933">
    <property type="entry name" value="SLR6095 PROTEIN"/>
    <property type="match status" value="1"/>
</dbReference>
<dbReference type="GO" id="GO:0008170">
    <property type="term" value="F:N-methyltransferase activity"/>
    <property type="evidence" value="ECO:0007669"/>
    <property type="project" value="InterPro"/>
</dbReference>
<dbReference type="Pfam" id="PF02384">
    <property type="entry name" value="N6_Mtase"/>
    <property type="match status" value="1"/>
</dbReference>
<evidence type="ECO:0000256" key="4">
    <source>
        <dbReference type="ARBA" id="ARBA00022679"/>
    </source>
</evidence>
<dbReference type="InterPro" id="IPR051537">
    <property type="entry name" value="DNA_Adenine_Mtase"/>
</dbReference>
<dbReference type="GO" id="GO:0032259">
    <property type="term" value="P:methylation"/>
    <property type="evidence" value="ECO:0007669"/>
    <property type="project" value="UniProtKB-KW"/>
</dbReference>
<keyword evidence="5" id="KW-0949">S-adenosyl-L-methionine</keyword>
<evidence type="ECO:0000256" key="7">
    <source>
        <dbReference type="ARBA" id="ARBA00047942"/>
    </source>
</evidence>
<dbReference type="GO" id="GO:0009307">
    <property type="term" value="P:DNA restriction-modification system"/>
    <property type="evidence" value="ECO:0007669"/>
    <property type="project" value="UniProtKB-KW"/>
</dbReference>
<dbReference type="Gene3D" id="1.20.1260.30">
    <property type="match status" value="1"/>
</dbReference>
<dbReference type="InterPro" id="IPR002052">
    <property type="entry name" value="DNA_methylase_N6_adenine_CS"/>
</dbReference>
<sequence length="923" mass="104301">MDKNQLGSSIWRAANEMRGSLDANDYKDFILGFIFYKFLSDKQTDFFVSWQLPEEQLPGLLTQGDNLYAEMAQKNIGYYIAYEDLFDHWLHKDTDLVVSDVTEAMSRFESNIAAPYKHVYGGIFETFRNSVTKLGADANQRAKKLREIMRIVRDVPTDNSLDYDVLGYIYEYLIGQFAANAGKKNGEFYTPHTVALVMAEIVGEHLRGRAEIEVYDPTSGSASLMLNIGSAIERRSGDKGKIKYYAQELKQDAYNLTRMNLVMRGVAPSNIVTRNADSLGQDWPMIDEYGSTDPLFVDAVVSNPPYSAKWDKDAAERSSDVRFAKYGYAPKSKADYAFLLHELYHLRDDGILTIVLPHGVLFRGGEESEIRKRLIDQNNIETIIGFPPNIFFGTGIATIVMVLKKKRGNDDTVQFVDASKGFVKDGTKNELRPRDVRKIVDTVLAREDVEKYSRVVSREEIIVSDYNLNIPRYVDSSEEPERWDIYSTMFGGIPFTEIDQLAEYWDNLPELRDAIFEEMSATHAQFREGVDIADVVTGHHSVSGYTDSFDAAFEGFDDYLHEKLIDDATDVEIRLAEGEIRRELFARLDGVPIVDDYGVYQLFADQWNIIEGDLGVIQLDGWEQVRGVEPNMVTRKKDGKDVEAHEGWKGTILPFALVQSQLLPDAYATLHGLQETQAAAEARKDELFEEIPEEEHGVDDYCITNAAGTDFRRAGVTNRLNQLLEDVTSPEIKAMESYLDMTPSQKRQMEADHPEYGWDEMEKSSARNKGGEFGKPATVKRIVELKKQVEFEEGSITTQLVEADSLLAEIAEHKKDIKAREEEIHKQTRALIPTLDDAQVSELLHAKWITPLMAQISAVPGRLIEALLEKLCSLQRKYATTLTDVNEQIDDTSAELAQMMDQLKGNDTDMRGIEALADTLGGK</sequence>
<dbReference type="OrthoDB" id="9784823at2"/>
<dbReference type="GO" id="GO:0009007">
    <property type="term" value="F:site-specific DNA-methyltransferase (adenine-specific) activity"/>
    <property type="evidence" value="ECO:0007669"/>
    <property type="project" value="UniProtKB-EC"/>
</dbReference>
<evidence type="ECO:0000259" key="10">
    <source>
        <dbReference type="Pfam" id="PF12161"/>
    </source>
</evidence>
<dbReference type="InterPro" id="IPR029063">
    <property type="entry name" value="SAM-dependent_MTases_sf"/>
</dbReference>
<protein>
    <recommendedName>
        <fullName evidence="2">site-specific DNA-methyltransferase (adenine-specific)</fullName>
        <ecNumber evidence="2">2.1.1.72</ecNumber>
    </recommendedName>
</protein>
<comment type="catalytic activity">
    <reaction evidence="7">
        <text>a 2'-deoxyadenosine in DNA + S-adenosyl-L-methionine = an N(6)-methyl-2'-deoxyadenosine in DNA + S-adenosyl-L-homocysteine + H(+)</text>
        <dbReference type="Rhea" id="RHEA:15197"/>
        <dbReference type="Rhea" id="RHEA-COMP:12418"/>
        <dbReference type="Rhea" id="RHEA-COMP:12419"/>
        <dbReference type="ChEBI" id="CHEBI:15378"/>
        <dbReference type="ChEBI" id="CHEBI:57856"/>
        <dbReference type="ChEBI" id="CHEBI:59789"/>
        <dbReference type="ChEBI" id="CHEBI:90615"/>
        <dbReference type="ChEBI" id="CHEBI:90616"/>
        <dbReference type="EC" id="2.1.1.72"/>
    </reaction>
</comment>
<keyword evidence="8" id="KW-0175">Coiled coil</keyword>
<dbReference type="Gene3D" id="3.40.50.150">
    <property type="entry name" value="Vaccinia Virus protein VP39"/>
    <property type="match status" value="1"/>
</dbReference>
<dbReference type="EC" id="2.1.1.72" evidence="2"/>
<dbReference type="InterPro" id="IPR022749">
    <property type="entry name" value="D12N6_MeTrfase_N"/>
</dbReference>
<keyword evidence="4" id="KW-0808">Transferase</keyword>
<evidence type="ECO:0000256" key="8">
    <source>
        <dbReference type="SAM" id="Coils"/>
    </source>
</evidence>
<comment type="similarity">
    <text evidence="1">Belongs to the N(4)/N(6)-methyltransferase family.</text>
</comment>
<feature type="domain" description="N6 adenine-specific DNA methyltransferase N-terminal" evidence="10">
    <location>
        <begin position="6"/>
        <end position="150"/>
    </location>
</feature>
<dbReference type="KEGG" id="chn:A605_03560"/>
<dbReference type="SUPFAM" id="SSF53335">
    <property type="entry name" value="S-adenosyl-L-methionine-dependent methyltransferases"/>
    <property type="match status" value="1"/>
</dbReference>
<dbReference type="PANTHER" id="PTHR42933:SF1">
    <property type="entry name" value="SITE-SPECIFIC DNA-METHYLTRANSFERASE (ADENINE-SPECIFIC)"/>
    <property type="match status" value="1"/>
</dbReference>
<gene>
    <name evidence="11" type="ORF">A605_03560</name>
</gene>
<evidence type="ECO:0000313" key="12">
    <source>
        <dbReference type="Proteomes" id="UP000011723"/>
    </source>
</evidence>
<evidence type="ECO:0000256" key="1">
    <source>
        <dbReference type="ARBA" id="ARBA00006594"/>
    </source>
</evidence>
<dbReference type="REBASE" id="60692">
    <property type="entry name" value="M.Cha44683ORF3560P"/>
</dbReference>
<dbReference type="HOGENOM" id="CLU_013049_6_1_11"/>
<dbReference type="RefSeq" id="WP_015400143.1">
    <property type="nucleotide sequence ID" value="NC_020302.1"/>
</dbReference>
<evidence type="ECO:0000259" key="9">
    <source>
        <dbReference type="Pfam" id="PF02384"/>
    </source>
</evidence>
<dbReference type="GO" id="GO:0003677">
    <property type="term" value="F:DNA binding"/>
    <property type="evidence" value="ECO:0007669"/>
    <property type="project" value="InterPro"/>
</dbReference>
<evidence type="ECO:0000256" key="5">
    <source>
        <dbReference type="ARBA" id="ARBA00022691"/>
    </source>
</evidence>
<dbReference type="PATRIC" id="fig|1121362.3.peg.717"/>
<organism evidence="11 12">
    <name type="scientific">Corynebacterium halotolerans YIM 70093 = DSM 44683</name>
    <dbReference type="NCBI Taxonomy" id="1121362"/>
    <lineage>
        <taxon>Bacteria</taxon>
        <taxon>Bacillati</taxon>
        <taxon>Actinomycetota</taxon>
        <taxon>Actinomycetes</taxon>
        <taxon>Mycobacteriales</taxon>
        <taxon>Corynebacteriaceae</taxon>
        <taxon>Corynebacterium</taxon>
    </lineage>
</organism>
<dbReference type="eggNOG" id="COG0286">
    <property type="taxonomic scope" value="Bacteria"/>
</dbReference>
<name>M1NJZ0_9CORY</name>
<accession>M1NJZ0</accession>
<dbReference type="PROSITE" id="PS00092">
    <property type="entry name" value="N6_MTASE"/>
    <property type="match status" value="1"/>
</dbReference>
<dbReference type="Pfam" id="PF12161">
    <property type="entry name" value="HsdM_N"/>
    <property type="match status" value="1"/>
</dbReference>
<dbReference type="Proteomes" id="UP000011723">
    <property type="component" value="Chromosome"/>
</dbReference>
<dbReference type="InterPro" id="IPR003356">
    <property type="entry name" value="DNA_methylase_A-5"/>
</dbReference>
<proteinExistence type="inferred from homology"/>
<dbReference type="EMBL" id="CP003697">
    <property type="protein sequence ID" value="AGF71723.1"/>
    <property type="molecule type" value="Genomic_DNA"/>
</dbReference>
<keyword evidence="3" id="KW-0489">Methyltransferase</keyword>
<feature type="coiled-coil region" evidence="8">
    <location>
        <begin position="803"/>
        <end position="830"/>
    </location>
</feature>
<dbReference type="InterPro" id="IPR038333">
    <property type="entry name" value="T1MK-like_N_sf"/>
</dbReference>
<keyword evidence="6" id="KW-0680">Restriction system</keyword>
<evidence type="ECO:0000256" key="2">
    <source>
        <dbReference type="ARBA" id="ARBA00011900"/>
    </source>
</evidence>
<keyword evidence="12" id="KW-1185">Reference proteome</keyword>
<evidence type="ECO:0000313" key="11">
    <source>
        <dbReference type="EMBL" id="AGF71723.1"/>
    </source>
</evidence>
<dbReference type="PRINTS" id="PR00507">
    <property type="entry name" value="N12N6MTFRASE"/>
</dbReference>
<dbReference type="InterPro" id="IPR004546">
    <property type="entry name" value="Restrct_endonuc_T1M"/>
</dbReference>
<reference evidence="11 12" key="1">
    <citation type="journal article" date="2012" name="Stand. Genomic Sci.">
        <title>Genome sequence of the halotolerant bacterium Corynebacterium halotolerans type strain YIM 70093(T) (= DSM 44683(T)).</title>
        <authorList>
            <person name="Ruckert C."/>
            <person name="Albersmeier A."/>
            <person name="Al-Dilaimi A."/>
            <person name="Niehaus K."/>
            <person name="Szczepanowski R."/>
            <person name="Kalinowski J."/>
        </authorList>
    </citation>
    <scope>NUCLEOTIDE SEQUENCE [LARGE SCALE GENOMIC DNA]</scope>
    <source>
        <strain evidence="11">YIM 70093</strain>
    </source>
</reference>
<feature type="domain" description="DNA methylase adenine-specific" evidence="9">
    <location>
        <begin position="162"/>
        <end position="481"/>
    </location>
</feature>
<evidence type="ECO:0000256" key="3">
    <source>
        <dbReference type="ARBA" id="ARBA00022603"/>
    </source>
</evidence>
<dbReference type="AlphaFoldDB" id="M1NJZ0"/>